<dbReference type="RefSeq" id="WP_160987556.1">
    <property type="nucleotide sequence ID" value="NZ_WVTD01000039.1"/>
</dbReference>
<accession>A0A7X4GL85</accession>
<protein>
    <submittedName>
        <fullName evidence="1">Uncharacterized protein</fullName>
    </submittedName>
</protein>
<sequence length="223" mass="24658">MPIAWSLLGVWLAEEIGNQVRPLSCANAIEAAVMVQALKERRKRARGHRKLAGVSDTSFKALSGRGAYVTQPYRMGTVEPLLRLGLVVGASQRFNLYRLAPPGERILQNLKAEQNKLRDWATGSSLTRIGRLSPDAPLPAASAKLLERQLRDYGDAHRRRALLDLPEEVLREANMTSAEPPTGIEQAHWDDMRSGVALIQLRKAALDAITFAPPPLANCQRRL</sequence>
<name>A0A7X4GL85_9SPHN</name>
<organism evidence="1 2">
    <name type="scientific">Novosphingobium silvae</name>
    <dbReference type="NCBI Taxonomy" id="2692619"/>
    <lineage>
        <taxon>Bacteria</taxon>
        <taxon>Pseudomonadati</taxon>
        <taxon>Pseudomonadota</taxon>
        <taxon>Alphaproteobacteria</taxon>
        <taxon>Sphingomonadales</taxon>
        <taxon>Sphingomonadaceae</taxon>
        <taxon>Novosphingobium</taxon>
    </lineage>
</organism>
<dbReference type="Proteomes" id="UP000465810">
    <property type="component" value="Unassembled WGS sequence"/>
</dbReference>
<evidence type="ECO:0000313" key="2">
    <source>
        <dbReference type="Proteomes" id="UP000465810"/>
    </source>
</evidence>
<reference evidence="1 2" key="1">
    <citation type="submission" date="2019-12" db="EMBL/GenBank/DDBJ databases">
        <authorList>
            <person name="Feng G."/>
            <person name="Zhu H."/>
        </authorList>
    </citation>
    <scope>NUCLEOTIDE SEQUENCE [LARGE SCALE GENOMIC DNA]</scope>
    <source>
        <strain evidence="1 2">FGD1</strain>
    </source>
</reference>
<evidence type="ECO:0000313" key="1">
    <source>
        <dbReference type="EMBL" id="MYM00295.1"/>
    </source>
</evidence>
<dbReference type="EMBL" id="WVTD01000039">
    <property type="protein sequence ID" value="MYM00295.1"/>
    <property type="molecule type" value="Genomic_DNA"/>
</dbReference>
<gene>
    <name evidence="1" type="ORF">GR702_21360</name>
</gene>
<keyword evidence="2" id="KW-1185">Reference proteome</keyword>
<comment type="caution">
    <text evidence="1">The sequence shown here is derived from an EMBL/GenBank/DDBJ whole genome shotgun (WGS) entry which is preliminary data.</text>
</comment>
<proteinExistence type="predicted"/>
<dbReference type="AlphaFoldDB" id="A0A7X4GL85"/>